<keyword evidence="1" id="KW-1133">Transmembrane helix</keyword>
<reference evidence="2 3" key="1">
    <citation type="submission" date="2019-03" db="EMBL/GenBank/DDBJ databases">
        <title>Subsurface microbial communities from deep shales in Ohio and West Virginia, USA.</title>
        <authorList>
            <person name="Wrighton K."/>
        </authorList>
    </citation>
    <scope>NUCLEOTIDE SEQUENCE [LARGE SCALE GENOMIC DNA]</scope>
    <source>
        <strain evidence="2 3">MSL 6dP</strain>
    </source>
</reference>
<protein>
    <recommendedName>
        <fullName evidence="4">MotA/TolQ/ExbB proton channel family protein</fullName>
    </recommendedName>
</protein>
<feature type="transmembrane region" description="Helical" evidence="1">
    <location>
        <begin position="82"/>
        <end position="106"/>
    </location>
</feature>
<evidence type="ECO:0000313" key="3">
    <source>
        <dbReference type="Proteomes" id="UP000295832"/>
    </source>
</evidence>
<evidence type="ECO:0008006" key="4">
    <source>
        <dbReference type="Google" id="ProtNLM"/>
    </source>
</evidence>
<feature type="transmembrane region" description="Helical" evidence="1">
    <location>
        <begin position="6"/>
        <end position="23"/>
    </location>
</feature>
<gene>
    <name evidence="2" type="ORF">C7959_10731</name>
</gene>
<dbReference type="EMBL" id="SOEG01000007">
    <property type="protein sequence ID" value="TDX52323.1"/>
    <property type="molecule type" value="Genomic_DNA"/>
</dbReference>
<keyword evidence="1" id="KW-0812">Transmembrane</keyword>
<organism evidence="2 3">
    <name type="scientific">Orenia marismortui</name>
    <dbReference type="NCBI Taxonomy" id="46469"/>
    <lineage>
        <taxon>Bacteria</taxon>
        <taxon>Bacillati</taxon>
        <taxon>Bacillota</taxon>
        <taxon>Clostridia</taxon>
        <taxon>Halanaerobiales</taxon>
        <taxon>Halobacteroidaceae</taxon>
        <taxon>Orenia</taxon>
    </lineage>
</organism>
<name>A0A4R8H1Y1_9FIRM</name>
<accession>A0A4R8H1Y1</accession>
<dbReference type="RefSeq" id="WP_134115777.1">
    <property type="nucleotide sequence ID" value="NZ_SOEG01000007.1"/>
</dbReference>
<evidence type="ECO:0000256" key="1">
    <source>
        <dbReference type="SAM" id="Phobius"/>
    </source>
</evidence>
<dbReference type="Proteomes" id="UP000295832">
    <property type="component" value="Unassembled WGS sequence"/>
</dbReference>
<keyword evidence="1" id="KW-0472">Membrane</keyword>
<proteinExistence type="predicted"/>
<feature type="transmembrane region" description="Helical" evidence="1">
    <location>
        <begin position="44"/>
        <end position="62"/>
    </location>
</feature>
<sequence>MNTELIIATSFILIVLTQAIILLKNLNYSDEREKKELINHFFRFISNSLIYVSALLIFIAHSNKAEALANIITLQDLQSFSLGKVAILITLFIDLFIILAVIFNLINNLNNKKAKENSASQLIDQEKAKKIT</sequence>
<evidence type="ECO:0000313" key="2">
    <source>
        <dbReference type="EMBL" id="TDX52323.1"/>
    </source>
</evidence>
<comment type="caution">
    <text evidence="2">The sequence shown here is derived from an EMBL/GenBank/DDBJ whole genome shotgun (WGS) entry which is preliminary data.</text>
</comment>
<dbReference type="AlphaFoldDB" id="A0A4R8H1Y1"/>
<keyword evidence="3" id="KW-1185">Reference proteome</keyword>